<evidence type="ECO:0000256" key="1">
    <source>
        <dbReference type="SAM" id="MobiDB-lite"/>
    </source>
</evidence>
<feature type="region of interest" description="Disordered" evidence="1">
    <location>
        <begin position="61"/>
        <end position="142"/>
    </location>
</feature>
<dbReference type="InterPro" id="IPR047147">
    <property type="entry name" value="FBX5_43"/>
</dbReference>
<dbReference type="GO" id="GO:0005634">
    <property type="term" value="C:nucleus"/>
    <property type="evidence" value="ECO:0007669"/>
    <property type="project" value="EnsemblMetazoa"/>
</dbReference>
<accession>B4P002</accession>
<evidence type="ECO:0008006" key="4">
    <source>
        <dbReference type="Google" id="ProtNLM"/>
    </source>
</evidence>
<dbReference type="eggNOG" id="ENOG502QRSQ">
    <property type="taxonomic scope" value="Eukaryota"/>
</dbReference>
<feature type="compositionally biased region" description="Polar residues" evidence="1">
    <location>
        <begin position="15"/>
        <end position="24"/>
    </location>
</feature>
<organism evidence="2 3">
    <name type="scientific">Drosophila yakuba</name>
    <name type="common">Fruit fly</name>
    <dbReference type="NCBI Taxonomy" id="7245"/>
    <lineage>
        <taxon>Eukaryota</taxon>
        <taxon>Metazoa</taxon>
        <taxon>Ecdysozoa</taxon>
        <taxon>Arthropoda</taxon>
        <taxon>Hexapoda</taxon>
        <taxon>Insecta</taxon>
        <taxon>Pterygota</taxon>
        <taxon>Neoptera</taxon>
        <taxon>Endopterygota</taxon>
        <taxon>Diptera</taxon>
        <taxon>Brachycera</taxon>
        <taxon>Muscomorpha</taxon>
        <taxon>Ephydroidea</taxon>
        <taxon>Drosophilidae</taxon>
        <taxon>Drosophila</taxon>
        <taxon>Sophophora</taxon>
    </lineage>
</organism>
<dbReference type="KEGG" id="dya:Dyak_GE14154"/>
<sequence>MSAYYRRAALRKKSPSQGNSFASEMNESGYTSFLAPHNSTAETPFLLDDAEGENCRNASNTTTFFRGLNTPGGHQEQDLHWGKPYPRTQPQRQSSAEEERFSLTPRLQDAHSLPKRRKKHFQSPHNSPKKSKKLLFPHIEQPPKNRFYGGVEKLDIVAKLAQEQPALECILRHVGAHTLDVMTRVSAVWKQAVYRSQRDLERLQNHRLKLSLTKENPHVPNRCSHVPKANHTVPLQTSNHSSLNNSVASLMDSGNSSIHLMDVDAGRILREQTQRVKCPRCGRGSRVFISEAAKGGENLLSQTLPPIGRTTSTFPCMTGPPLKRFLSLDLDEVRTSPQGPAYNFAECTGVTCQFRFCVNCLCKSHPGERCLVTELDTPSKLMMPRERLTPPQRAQNRDPKIRRKNSLKRLCF</sequence>
<reference evidence="2 3" key="1">
    <citation type="journal article" date="2007" name="Nature">
        <title>Evolution of genes and genomes on the Drosophila phylogeny.</title>
        <authorList>
            <consortium name="Drosophila 12 Genomes Consortium"/>
            <person name="Clark A.G."/>
            <person name="Eisen M.B."/>
            <person name="Smith D.R."/>
            <person name="Bergman C.M."/>
            <person name="Oliver B."/>
            <person name="Markow T.A."/>
            <person name="Kaufman T.C."/>
            <person name="Kellis M."/>
            <person name="Gelbart W."/>
            <person name="Iyer V.N."/>
            <person name="Pollard D.A."/>
            <person name="Sackton T.B."/>
            <person name="Larracuente A.M."/>
            <person name="Singh N.D."/>
            <person name="Abad J.P."/>
            <person name="Abt D.N."/>
            <person name="Adryan B."/>
            <person name="Aguade M."/>
            <person name="Akashi H."/>
            <person name="Anderson W.W."/>
            <person name="Aquadro C.F."/>
            <person name="Ardell D.H."/>
            <person name="Arguello R."/>
            <person name="Artieri C.G."/>
            <person name="Barbash D.A."/>
            <person name="Barker D."/>
            <person name="Barsanti P."/>
            <person name="Batterham P."/>
            <person name="Batzoglou S."/>
            <person name="Begun D."/>
            <person name="Bhutkar A."/>
            <person name="Blanco E."/>
            <person name="Bosak S.A."/>
            <person name="Bradley R.K."/>
            <person name="Brand A.D."/>
            <person name="Brent M.R."/>
            <person name="Brooks A.N."/>
            <person name="Brown R.H."/>
            <person name="Butlin R.K."/>
            <person name="Caggese C."/>
            <person name="Calvi B.R."/>
            <person name="Bernardo de Carvalho A."/>
            <person name="Caspi A."/>
            <person name="Castrezana S."/>
            <person name="Celniker S.E."/>
            <person name="Chang J.L."/>
            <person name="Chapple C."/>
            <person name="Chatterji S."/>
            <person name="Chinwalla A."/>
            <person name="Civetta A."/>
            <person name="Clifton S.W."/>
            <person name="Comeron J.M."/>
            <person name="Costello J.C."/>
            <person name="Coyne J.A."/>
            <person name="Daub J."/>
            <person name="David R.G."/>
            <person name="Delcher A.L."/>
            <person name="Delehaunty K."/>
            <person name="Do C.B."/>
            <person name="Ebling H."/>
            <person name="Edwards K."/>
            <person name="Eickbush T."/>
            <person name="Evans J.D."/>
            <person name="Filipski A."/>
            <person name="Findeiss S."/>
            <person name="Freyhult E."/>
            <person name="Fulton L."/>
            <person name="Fulton R."/>
            <person name="Garcia A.C."/>
            <person name="Gardiner A."/>
            <person name="Garfield D.A."/>
            <person name="Garvin B.E."/>
            <person name="Gibson G."/>
            <person name="Gilbert D."/>
            <person name="Gnerre S."/>
            <person name="Godfrey J."/>
            <person name="Good R."/>
            <person name="Gotea V."/>
            <person name="Gravely B."/>
            <person name="Greenberg A.J."/>
            <person name="Griffiths-Jones S."/>
            <person name="Gross S."/>
            <person name="Guigo R."/>
            <person name="Gustafson E.A."/>
            <person name="Haerty W."/>
            <person name="Hahn M.W."/>
            <person name="Halligan D.L."/>
            <person name="Halpern A.L."/>
            <person name="Halter G.M."/>
            <person name="Han M.V."/>
            <person name="Heger A."/>
            <person name="Hillier L."/>
            <person name="Hinrichs A.S."/>
            <person name="Holmes I."/>
            <person name="Hoskins R.A."/>
            <person name="Hubisz M.J."/>
            <person name="Hultmark D."/>
            <person name="Huntley M.A."/>
            <person name="Jaffe D.B."/>
            <person name="Jagadeeshan S."/>
            <person name="Jeck W.R."/>
            <person name="Johnson J."/>
            <person name="Jones C.D."/>
            <person name="Jordan W.C."/>
            <person name="Karpen G.H."/>
            <person name="Kataoka E."/>
            <person name="Keightley P.D."/>
            <person name="Kheradpour P."/>
            <person name="Kirkness E.F."/>
            <person name="Koerich L.B."/>
            <person name="Kristiansen K."/>
            <person name="Kudrna D."/>
            <person name="Kulathinal R.J."/>
            <person name="Kumar S."/>
            <person name="Kwok R."/>
            <person name="Lander E."/>
            <person name="Langley C.H."/>
            <person name="Lapoint R."/>
            <person name="Lazzaro B.P."/>
            <person name="Lee S.J."/>
            <person name="Levesque L."/>
            <person name="Li R."/>
            <person name="Lin C.F."/>
            <person name="Lin M.F."/>
            <person name="Lindblad-Toh K."/>
            <person name="Llopart A."/>
            <person name="Long M."/>
            <person name="Low L."/>
            <person name="Lozovsky E."/>
            <person name="Lu J."/>
            <person name="Luo M."/>
            <person name="Machado C.A."/>
            <person name="Makalowski W."/>
            <person name="Marzo M."/>
            <person name="Matsuda M."/>
            <person name="Matzkin L."/>
            <person name="McAllister B."/>
            <person name="McBride C.S."/>
            <person name="McKernan B."/>
            <person name="McKernan K."/>
            <person name="Mendez-Lago M."/>
            <person name="Minx P."/>
            <person name="Mollenhauer M.U."/>
            <person name="Montooth K."/>
            <person name="Mount S.M."/>
            <person name="Mu X."/>
            <person name="Myers E."/>
            <person name="Negre B."/>
            <person name="Newfeld S."/>
            <person name="Nielsen R."/>
            <person name="Noor M.A."/>
            <person name="O'Grady P."/>
            <person name="Pachter L."/>
            <person name="Papaceit M."/>
            <person name="Parisi M.J."/>
            <person name="Parisi M."/>
            <person name="Parts L."/>
            <person name="Pedersen J.S."/>
            <person name="Pesole G."/>
            <person name="Phillippy A.M."/>
            <person name="Ponting C.P."/>
            <person name="Pop M."/>
            <person name="Porcelli D."/>
            <person name="Powell J.R."/>
            <person name="Prohaska S."/>
            <person name="Pruitt K."/>
            <person name="Puig M."/>
            <person name="Quesneville H."/>
            <person name="Ram K.R."/>
            <person name="Rand D."/>
            <person name="Rasmussen M.D."/>
            <person name="Reed L.K."/>
            <person name="Reenan R."/>
            <person name="Reily A."/>
            <person name="Remington K.A."/>
            <person name="Rieger T.T."/>
            <person name="Ritchie M.G."/>
            <person name="Robin C."/>
            <person name="Rogers Y.H."/>
            <person name="Rohde C."/>
            <person name="Rozas J."/>
            <person name="Rubenfield M.J."/>
            <person name="Ruiz A."/>
            <person name="Russo S."/>
            <person name="Salzberg S.L."/>
            <person name="Sanchez-Gracia A."/>
            <person name="Saranga D.J."/>
            <person name="Sato H."/>
            <person name="Schaeffer S.W."/>
            <person name="Schatz M.C."/>
            <person name="Schlenke T."/>
            <person name="Schwartz R."/>
            <person name="Segarra C."/>
            <person name="Singh R.S."/>
            <person name="Sirot L."/>
            <person name="Sirota M."/>
            <person name="Sisneros N.B."/>
            <person name="Smith C.D."/>
            <person name="Smith T.F."/>
            <person name="Spieth J."/>
            <person name="Stage D.E."/>
            <person name="Stark A."/>
            <person name="Stephan W."/>
            <person name="Strausberg R.L."/>
            <person name="Strempel S."/>
            <person name="Sturgill D."/>
            <person name="Sutton G."/>
            <person name="Sutton G.G."/>
            <person name="Tao W."/>
            <person name="Teichmann S."/>
            <person name="Tobari Y.N."/>
            <person name="Tomimura Y."/>
            <person name="Tsolas J.M."/>
            <person name="Valente V.L."/>
            <person name="Venter E."/>
            <person name="Venter J.C."/>
            <person name="Vicario S."/>
            <person name="Vieira F.G."/>
            <person name="Vilella A.J."/>
            <person name="Villasante A."/>
            <person name="Walenz B."/>
            <person name="Wang J."/>
            <person name="Wasserman M."/>
            <person name="Watts T."/>
            <person name="Wilson D."/>
            <person name="Wilson R.K."/>
            <person name="Wing R.A."/>
            <person name="Wolfner M.F."/>
            <person name="Wong A."/>
            <person name="Wong G.K."/>
            <person name="Wu C.I."/>
            <person name="Wu G."/>
            <person name="Yamamoto D."/>
            <person name="Yang H.P."/>
            <person name="Yang S.P."/>
            <person name="Yorke J.A."/>
            <person name="Yoshida K."/>
            <person name="Zdobnov E."/>
            <person name="Zhang P."/>
            <person name="Zhang Y."/>
            <person name="Zimin A.V."/>
            <person name="Baldwin J."/>
            <person name="Abdouelleil A."/>
            <person name="Abdulkadir J."/>
            <person name="Abebe A."/>
            <person name="Abera B."/>
            <person name="Abreu J."/>
            <person name="Acer S.C."/>
            <person name="Aftuck L."/>
            <person name="Alexander A."/>
            <person name="An P."/>
            <person name="Anderson E."/>
            <person name="Anderson S."/>
            <person name="Arachi H."/>
            <person name="Azer M."/>
            <person name="Bachantsang P."/>
            <person name="Barry A."/>
            <person name="Bayul T."/>
            <person name="Berlin A."/>
            <person name="Bessette D."/>
            <person name="Bloom T."/>
            <person name="Blye J."/>
            <person name="Boguslavskiy L."/>
            <person name="Bonnet C."/>
            <person name="Boukhgalter B."/>
            <person name="Bourzgui I."/>
            <person name="Brown A."/>
            <person name="Cahill P."/>
            <person name="Channer S."/>
            <person name="Cheshatsang Y."/>
            <person name="Chuda L."/>
            <person name="Citroen M."/>
            <person name="Collymore A."/>
            <person name="Cooke P."/>
            <person name="Costello M."/>
            <person name="D'Aco K."/>
            <person name="Daza R."/>
            <person name="De Haan G."/>
            <person name="DeGray S."/>
            <person name="DeMaso C."/>
            <person name="Dhargay N."/>
            <person name="Dooley K."/>
            <person name="Dooley E."/>
            <person name="Doricent M."/>
            <person name="Dorje P."/>
            <person name="Dorjee K."/>
            <person name="Dupes A."/>
            <person name="Elong R."/>
            <person name="Falk J."/>
            <person name="Farina A."/>
            <person name="Faro S."/>
            <person name="Ferguson D."/>
            <person name="Fisher S."/>
            <person name="Foley C.D."/>
            <person name="Franke A."/>
            <person name="Friedrich D."/>
            <person name="Gadbois L."/>
            <person name="Gearin G."/>
            <person name="Gearin C.R."/>
            <person name="Giannoukos G."/>
            <person name="Goode T."/>
            <person name="Graham J."/>
            <person name="Grandbois E."/>
            <person name="Grewal S."/>
            <person name="Gyaltsen K."/>
            <person name="Hafez N."/>
            <person name="Hagos B."/>
            <person name="Hall J."/>
            <person name="Henson C."/>
            <person name="Hollinger A."/>
            <person name="Honan T."/>
            <person name="Huard M.D."/>
            <person name="Hughes L."/>
            <person name="Hurhula B."/>
            <person name="Husby M.E."/>
            <person name="Kamat A."/>
            <person name="Kanga B."/>
            <person name="Kashin S."/>
            <person name="Khazanovich D."/>
            <person name="Kisner P."/>
            <person name="Lance K."/>
            <person name="Lara M."/>
            <person name="Lee W."/>
            <person name="Lennon N."/>
            <person name="Letendre F."/>
            <person name="LeVine R."/>
            <person name="Lipovsky A."/>
            <person name="Liu X."/>
            <person name="Liu J."/>
            <person name="Liu S."/>
            <person name="Lokyitsang T."/>
            <person name="Lokyitsang Y."/>
            <person name="Lubonja R."/>
            <person name="Lui A."/>
            <person name="MacDonald P."/>
            <person name="Magnisalis V."/>
            <person name="Maru K."/>
            <person name="Matthews C."/>
            <person name="McCusker W."/>
            <person name="McDonough S."/>
            <person name="Mehta T."/>
            <person name="Meldrim J."/>
            <person name="Meneus L."/>
            <person name="Mihai O."/>
            <person name="Mihalev A."/>
            <person name="Mihova T."/>
            <person name="Mittelman R."/>
            <person name="Mlenga V."/>
            <person name="Montmayeur A."/>
            <person name="Mulrain L."/>
            <person name="Navidi A."/>
            <person name="Naylor J."/>
            <person name="Negash T."/>
            <person name="Nguyen T."/>
            <person name="Nguyen N."/>
            <person name="Nicol R."/>
            <person name="Norbu C."/>
            <person name="Norbu N."/>
            <person name="Novod N."/>
            <person name="O'Neill B."/>
            <person name="Osman S."/>
            <person name="Markiewicz E."/>
            <person name="Oyono O.L."/>
            <person name="Patti C."/>
            <person name="Phunkhang P."/>
            <person name="Pierre F."/>
            <person name="Priest M."/>
            <person name="Raghuraman S."/>
            <person name="Rege F."/>
            <person name="Reyes R."/>
            <person name="Rise C."/>
            <person name="Rogov P."/>
            <person name="Ross K."/>
            <person name="Ryan E."/>
            <person name="Settipalli S."/>
            <person name="Shea T."/>
            <person name="Sherpa N."/>
            <person name="Shi L."/>
            <person name="Shih D."/>
            <person name="Sparrow T."/>
            <person name="Spaulding J."/>
            <person name="Stalker J."/>
            <person name="Stange-Thomann N."/>
            <person name="Stavropoulos S."/>
            <person name="Stone C."/>
            <person name="Strader C."/>
            <person name="Tesfaye S."/>
            <person name="Thomson T."/>
            <person name="Thoulutsang Y."/>
            <person name="Thoulutsang D."/>
            <person name="Topham K."/>
            <person name="Topping I."/>
            <person name="Tsamla T."/>
            <person name="Vassiliev H."/>
            <person name="Vo A."/>
            <person name="Wangchuk T."/>
            <person name="Wangdi T."/>
            <person name="Weiand M."/>
            <person name="Wilkinson J."/>
            <person name="Wilson A."/>
            <person name="Yadav S."/>
            <person name="Young G."/>
            <person name="Yu Q."/>
            <person name="Zembek L."/>
            <person name="Zhong D."/>
            <person name="Zimmer A."/>
            <person name="Zwirko Z."/>
            <person name="Jaffe D.B."/>
            <person name="Alvarez P."/>
            <person name="Brockman W."/>
            <person name="Butler J."/>
            <person name="Chin C."/>
            <person name="Gnerre S."/>
            <person name="Grabherr M."/>
            <person name="Kleber M."/>
            <person name="Mauceli E."/>
            <person name="MacCallum I."/>
        </authorList>
    </citation>
    <scope>NUCLEOTIDE SEQUENCE [LARGE SCALE GENOMIC DNA]</scope>
    <source>
        <strain evidence="3">Tai18E2 / Tucson 14021-0261.01</strain>
    </source>
</reference>
<feature type="compositionally biased region" description="Basic residues" evidence="1">
    <location>
        <begin position="113"/>
        <end position="135"/>
    </location>
</feature>
<gene>
    <name evidence="2" type="primary">Dyak\GE14154</name>
    <name evidence="2" type="synonym">dyak_GLEANR_1430</name>
    <name evidence="2" type="synonym">GE14154</name>
    <name evidence="2" type="ORF">Dyak_GE14154</name>
</gene>
<dbReference type="EMBL" id="CM000157">
    <property type="protein sequence ID" value="EDW87829.1"/>
    <property type="molecule type" value="Genomic_DNA"/>
</dbReference>
<dbReference type="PhylomeDB" id="B4P002"/>
<dbReference type="PANTHER" id="PTHR15493:SF9">
    <property type="entry name" value="GH14043P"/>
    <property type="match status" value="1"/>
</dbReference>
<dbReference type="GO" id="GO:1990948">
    <property type="term" value="F:ubiquitin ligase inhibitor activity"/>
    <property type="evidence" value="ECO:0007669"/>
    <property type="project" value="EnsemblMetazoa"/>
</dbReference>
<dbReference type="OMA" id="FRVQHNS"/>
<protein>
    <recommendedName>
        <fullName evidence="4">IBR domain-containing protein</fullName>
    </recommendedName>
</protein>
<dbReference type="AlphaFoldDB" id="B4P002"/>
<dbReference type="HOGENOM" id="CLU_055701_0_0_1"/>
<keyword evidence="3" id="KW-1185">Reference proteome</keyword>
<proteinExistence type="predicted"/>
<dbReference type="PANTHER" id="PTHR15493">
    <property type="entry name" value="F-BOX ONLY PROTEIN 5 AND 43"/>
    <property type="match status" value="1"/>
</dbReference>
<dbReference type="GO" id="GO:0000082">
    <property type="term" value="P:G1/S transition of mitotic cell cycle"/>
    <property type="evidence" value="ECO:0007669"/>
    <property type="project" value="EnsemblMetazoa"/>
</dbReference>
<name>B4P002_DROYA</name>
<dbReference type="Proteomes" id="UP000002282">
    <property type="component" value="Chromosome 2L"/>
</dbReference>
<evidence type="ECO:0000313" key="2">
    <source>
        <dbReference type="EMBL" id="EDW87829.1"/>
    </source>
</evidence>
<dbReference type="OrthoDB" id="9984940at2759"/>
<dbReference type="GO" id="GO:0007088">
    <property type="term" value="P:regulation of mitotic nuclear division"/>
    <property type="evidence" value="ECO:0007669"/>
    <property type="project" value="InterPro"/>
</dbReference>
<evidence type="ECO:0000313" key="3">
    <source>
        <dbReference type="Proteomes" id="UP000002282"/>
    </source>
</evidence>
<feature type="region of interest" description="Disordered" evidence="1">
    <location>
        <begin position="1"/>
        <end position="24"/>
    </location>
</feature>
<dbReference type="GO" id="GO:0045835">
    <property type="term" value="P:negative regulation of meiotic nuclear division"/>
    <property type="evidence" value="ECO:0007669"/>
    <property type="project" value="InterPro"/>
</dbReference>
<reference evidence="2 3" key="2">
    <citation type="journal article" date="2007" name="PLoS Biol.">
        <title>Principles of genome evolution in the Drosophila melanogaster species group.</title>
        <authorList>
            <person name="Ranz J.M."/>
            <person name="Maurin D."/>
            <person name="Chan Y.S."/>
            <person name="von Grotthuss M."/>
            <person name="Hillier L.W."/>
            <person name="Roote J."/>
            <person name="Ashburner M."/>
            <person name="Bergman C.M."/>
        </authorList>
    </citation>
    <scope>NUCLEOTIDE SEQUENCE [LARGE SCALE GENOMIC DNA]</scope>
    <source>
        <strain evidence="3">Tai18E2 / Tucson 14021-0261.01</strain>
    </source>
</reference>